<comment type="subcellular location">
    <subcellularLocation>
        <location evidence="1">Cell membrane</location>
        <topology evidence="1">Multi-pass membrane protein</topology>
    </subcellularLocation>
</comment>
<protein>
    <submittedName>
        <fullName evidence="7">ABC transporter permease</fullName>
    </submittedName>
</protein>
<evidence type="ECO:0000256" key="4">
    <source>
        <dbReference type="ARBA" id="ARBA00022989"/>
    </source>
</evidence>
<keyword evidence="8" id="KW-1185">Reference proteome</keyword>
<keyword evidence="5 6" id="KW-0472">Membrane</keyword>
<feature type="transmembrane region" description="Helical" evidence="6">
    <location>
        <begin position="188"/>
        <end position="215"/>
    </location>
</feature>
<sequence>MLRLEPRRRPSKLMLGLTPVLAVIATMIAGGILFAILGKNPVEAIRIIFIDPFLDPFSRTELLVKGAPLVLIAIGLSLGFRANIWNIGAEGQFVIGALAGGATGLAFYPMEGIWILPVMAIAGAAGGFAWAMIPAFLKIRFNANEILVSLMLVYVAILLLSALVSGPLRDPDGFNFPESRLFHDSATLPIIISGSRAHAGVLVALASVVIAYVLLNRHVLGYQIKLTGQAPKAAAFAGVNANRIIAICLGTSGALAGLAGMFEAAGPVGQLVPALPVGYGFTAIIVAFLGRLNPIGILLAGGVMALTYIGGETAQLTLSLPAAAISVFQGMLLFFLLAMDILITYRVRIRRTEVA</sequence>
<feature type="transmembrane region" description="Helical" evidence="6">
    <location>
        <begin position="62"/>
        <end position="80"/>
    </location>
</feature>
<dbReference type="GO" id="GO:0022857">
    <property type="term" value="F:transmembrane transporter activity"/>
    <property type="evidence" value="ECO:0007669"/>
    <property type="project" value="InterPro"/>
</dbReference>
<reference evidence="7 8" key="1">
    <citation type="submission" date="2019-12" db="EMBL/GenBank/DDBJ databases">
        <title>Strain KN286 was isolated from seawater, which was collected from Caroline Seamount in the tropical western Pacific.</title>
        <authorList>
            <person name="Wang Q."/>
        </authorList>
    </citation>
    <scope>NUCLEOTIDE SEQUENCE [LARGE SCALE GENOMIC DNA]</scope>
    <source>
        <strain evidence="7 8">KN286</strain>
    </source>
</reference>
<dbReference type="Pfam" id="PF02653">
    <property type="entry name" value="BPD_transp_2"/>
    <property type="match status" value="1"/>
</dbReference>
<dbReference type="Proteomes" id="UP000436016">
    <property type="component" value="Unassembled WGS sequence"/>
</dbReference>
<feature type="transmembrane region" description="Helical" evidence="6">
    <location>
        <begin position="146"/>
        <end position="168"/>
    </location>
</feature>
<dbReference type="CDD" id="cd06580">
    <property type="entry name" value="TM_PBP1_transp_TpRbsC_like"/>
    <property type="match status" value="1"/>
</dbReference>
<feature type="transmembrane region" description="Helical" evidence="6">
    <location>
        <begin position="87"/>
        <end position="108"/>
    </location>
</feature>
<evidence type="ECO:0000256" key="3">
    <source>
        <dbReference type="ARBA" id="ARBA00022692"/>
    </source>
</evidence>
<dbReference type="EMBL" id="WUWG01000003">
    <property type="protein sequence ID" value="MXU65281.1"/>
    <property type="molecule type" value="Genomic_DNA"/>
</dbReference>
<feature type="transmembrane region" description="Helical" evidence="6">
    <location>
        <begin position="12"/>
        <end position="37"/>
    </location>
</feature>
<keyword evidence="3 6" id="KW-0812">Transmembrane</keyword>
<organism evidence="7 8">
    <name type="scientific">Oceanomicrobium pacificus</name>
    <dbReference type="NCBI Taxonomy" id="2692916"/>
    <lineage>
        <taxon>Bacteria</taxon>
        <taxon>Pseudomonadati</taxon>
        <taxon>Pseudomonadota</taxon>
        <taxon>Alphaproteobacteria</taxon>
        <taxon>Rhodobacterales</taxon>
        <taxon>Paracoccaceae</taxon>
        <taxon>Oceanomicrobium</taxon>
    </lineage>
</organism>
<comment type="caution">
    <text evidence="7">The sequence shown here is derived from an EMBL/GenBank/DDBJ whole genome shotgun (WGS) entry which is preliminary data.</text>
</comment>
<feature type="transmembrane region" description="Helical" evidence="6">
    <location>
        <begin position="114"/>
        <end position="137"/>
    </location>
</feature>
<dbReference type="AlphaFoldDB" id="A0A6B0U2Q9"/>
<evidence type="ECO:0000256" key="5">
    <source>
        <dbReference type="ARBA" id="ARBA00023136"/>
    </source>
</evidence>
<evidence type="ECO:0000313" key="8">
    <source>
        <dbReference type="Proteomes" id="UP000436016"/>
    </source>
</evidence>
<evidence type="ECO:0000256" key="6">
    <source>
        <dbReference type="SAM" id="Phobius"/>
    </source>
</evidence>
<keyword evidence="2" id="KW-1003">Cell membrane</keyword>
<proteinExistence type="predicted"/>
<gene>
    <name evidence="7" type="ORF">GSH16_07460</name>
</gene>
<evidence type="ECO:0000256" key="2">
    <source>
        <dbReference type="ARBA" id="ARBA00022475"/>
    </source>
</evidence>
<keyword evidence="4 6" id="KW-1133">Transmembrane helix</keyword>
<feature type="transmembrane region" description="Helical" evidence="6">
    <location>
        <begin position="295"/>
        <end position="311"/>
    </location>
</feature>
<dbReference type="GO" id="GO:0005886">
    <property type="term" value="C:plasma membrane"/>
    <property type="evidence" value="ECO:0007669"/>
    <property type="project" value="UniProtKB-SubCell"/>
</dbReference>
<feature type="transmembrane region" description="Helical" evidence="6">
    <location>
        <begin position="323"/>
        <end position="343"/>
    </location>
</feature>
<dbReference type="InterPro" id="IPR001851">
    <property type="entry name" value="ABC_transp_permease"/>
</dbReference>
<evidence type="ECO:0000256" key="1">
    <source>
        <dbReference type="ARBA" id="ARBA00004651"/>
    </source>
</evidence>
<evidence type="ECO:0000313" key="7">
    <source>
        <dbReference type="EMBL" id="MXU65281.1"/>
    </source>
</evidence>
<accession>A0A6B0U2Q9</accession>
<feature type="transmembrane region" description="Helical" evidence="6">
    <location>
        <begin position="244"/>
        <end position="262"/>
    </location>
</feature>
<dbReference type="PANTHER" id="PTHR47089:SF1">
    <property type="entry name" value="GUANOSINE ABC TRANSPORTER PERMEASE PROTEIN NUPP"/>
    <property type="match status" value="1"/>
</dbReference>
<feature type="transmembrane region" description="Helical" evidence="6">
    <location>
        <begin position="268"/>
        <end position="288"/>
    </location>
</feature>
<dbReference type="RefSeq" id="WP_160853614.1">
    <property type="nucleotide sequence ID" value="NZ_WUWG01000003.1"/>
</dbReference>
<name>A0A6B0U2Q9_9RHOB</name>
<dbReference type="PANTHER" id="PTHR47089">
    <property type="entry name" value="ABC TRANSPORTER, PERMEASE PROTEIN"/>
    <property type="match status" value="1"/>
</dbReference>